<comment type="catalytic activity">
    <reaction evidence="19">
        <text>3-phosphoshikimate + phosphoenolpyruvate = 5-O-(1-carboxyvinyl)-3-phosphoshikimate + phosphate</text>
        <dbReference type="Rhea" id="RHEA:21256"/>
        <dbReference type="ChEBI" id="CHEBI:43474"/>
        <dbReference type="ChEBI" id="CHEBI:57701"/>
        <dbReference type="ChEBI" id="CHEBI:58702"/>
        <dbReference type="ChEBI" id="CHEBI:145989"/>
        <dbReference type="EC" id="2.5.1.19"/>
    </reaction>
    <physiologicalReaction direction="left-to-right" evidence="19">
        <dbReference type="Rhea" id="RHEA:21257"/>
    </physiologicalReaction>
</comment>
<dbReference type="Gene3D" id="1.20.1090.10">
    <property type="entry name" value="Dehydroquinate synthase-like - alpha domain"/>
    <property type="match status" value="1"/>
</dbReference>
<keyword evidence="10 21" id="KW-0547">Nucleotide-binding</keyword>
<evidence type="ECO:0000256" key="11">
    <source>
        <dbReference type="ARBA" id="ARBA00022777"/>
    </source>
</evidence>
<dbReference type="Gene3D" id="3.40.50.300">
    <property type="entry name" value="P-loop containing nucleotide triphosphate hydrolases"/>
    <property type="match status" value="1"/>
</dbReference>
<dbReference type="InterPro" id="IPR006151">
    <property type="entry name" value="Shikm_DH/Glu-tRNA_Rdtase"/>
</dbReference>
<comment type="pathway">
    <text evidence="21 22">Metabolic intermediate biosynthesis; chorismate biosynthesis; chorismate from D-erythrose 4-phosphate and phosphoenolpyruvate: step 4/7.</text>
</comment>
<feature type="binding site" evidence="21">
    <location>
        <position position="170"/>
    </location>
    <ligand>
        <name>7-phospho-2-dehydro-3-deoxy-D-arabino-heptonate</name>
        <dbReference type="ChEBI" id="CHEBI:58394"/>
    </ligand>
</feature>
<dbReference type="GO" id="GO:0003856">
    <property type="term" value="F:3-dehydroquinate synthase activity"/>
    <property type="evidence" value="ECO:0007669"/>
    <property type="project" value="UniProtKB-UniRule"/>
</dbReference>
<evidence type="ECO:0000256" key="12">
    <source>
        <dbReference type="ARBA" id="ARBA00022833"/>
    </source>
</evidence>
<comment type="catalytic activity">
    <reaction evidence="21 22">
        <text>7-phospho-2-dehydro-3-deoxy-D-arabino-heptonate = 3-dehydroquinate + phosphate</text>
        <dbReference type="Rhea" id="RHEA:21968"/>
        <dbReference type="ChEBI" id="CHEBI:32364"/>
        <dbReference type="ChEBI" id="CHEBI:43474"/>
        <dbReference type="ChEBI" id="CHEBI:58394"/>
        <dbReference type="EC" id="4.2.3.4"/>
    </reaction>
</comment>
<feature type="domain" description="3-dehydroquinate synthase C-terminal" evidence="29">
    <location>
        <begin position="199"/>
        <end position="375"/>
    </location>
</feature>
<dbReference type="Pfam" id="PF18317">
    <property type="entry name" value="SDH_C"/>
    <property type="match status" value="1"/>
</dbReference>
<dbReference type="GO" id="GO:0046872">
    <property type="term" value="F:metal ion binding"/>
    <property type="evidence" value="ECO:0007669"/>
    <property type="project" value="UniProtKB-UniRule"/>
</dbReference>
<dbReference type="InterPro" id="IPR036968">
    <property type="entry name" value="Enolpyruvate_Tfrase_sf"/>
</dbReference>
<dbReference type="GO" id="GO:0009073">
    <property type="term" value="P:aromatic amino acid family biosynthetic process"/>
    <property type="evidence" value="ECO:0007669"/>
    <property type="project" value="UniProtKB-UniRule"/>
</dbReference>
<dbReference type="Gene3D" id="3.40.50.10860">
    <property type="entry name" value="Leucine Dehydrogenase, chain A, domain 1"/>
    <property type="match status" value="1"/>
</dbReference>
<comment type="pathway">
    <text evidence="21 22">Metabolic intermediate biosynthesis; chorismate biosynthesis; chorismate from D-erythrose 4-phosphate and phosphoenolpyruvate: step 3/7.</text>
</comment>
<reference evidence="30 31" key="1">
    <citation type="submission" date="2016-07" db="EMBL/GenBank/DDBJ databases">
        <title>Pervasive Adenine N6-methylation of Active Genes in Fungi.</title>
        <authorList>
            <consortium name="DOE Joint Genome Institute"/>
            <person name="Mondo S.J."/>
            <person name="Dannebaum R.O."/>
            <person name="Kuo R.C."/>
            <person name="Labutti K."/>
            <person name="Haridas S."/>
            <person name="Kuo A."/>
            <person name="Salamov A."/>
            <person name="Ahrendt S.R."/>
            <person name="Lipzen A."/>
            <person name="Sullivan W."/>
            <person name="Andreopoulos W.B."/>
            <person name="Clum A."/>
            <person name="Lindquist E."/>
            <person name="Daum C."/>
            <person name="Ramamoorthy G.K."/>
            <person name="Gryganskyi A."/>
            <person name="Culley D."/>
            <person name="Magnuson J.K."/>
            <person name="James T.Y."/>
            <person name="O'Malley M.A."/>
            <person name="Stajich J.E."/>
            <person name="Spatafora J.W."/>
            <person name="Visel A."/>
            <person name="Grigoriev I.V."/>
        </authorList>
    </citation>
    <scope>NUCLEOTIDE SEQUENCE [LARGE SCALE GENOMIC DNA]</scope>
    <source>
        <strain evidence="30 31">ATCC 12442</strain>
    </source>
</reference>
<feature type="active site" description="Proton acceptor; for 3-dehydroquinate dehydratase activity" evidence="21">
    <location>
        <position position="1173"/>
    </location>
</feature>
<dbReference type="Pfam" id="PF01488">
    <property type="entry name" value="Shikimate_DH"/>
    <property type="match status" value="1"/>
</dbReference>
<evidence type="ECO:0000256" key="21">
    <source>
        <dbReference type="HAMAP-Rule" id="MF_03143"/>
    </source>
</evidence>
<evidence type="ECO:0000259" key="25">
    <source>
        <dbReference type="Pfam" id="PF01488"/>
    </source>
</evidence>
<dbReference type="Gene3D" id="3.40.50.720">
    <property type="entry name" value="NAD(P)-binding Rossmann-like Domain"/>
    <property type="match status" value="1"/>
</dbReference>
<feature type="binding site" evidence="21">
    <location>
        <begin position="202"/>
        <end position="205"/>
    </location>
    <ligand>
        <name>7-phospho-2-dehydro-3-deoxy-D-arabino-heptonate</name>
        <dbReference type="ChEBI" id="CHEBI:58394"/>
    </ligand>
</feature>
<evidence type="ECO:0000259" key="24">
    <source>
        <dbReference type="Pfam" id="PF00275"/>
    </source>
</evidence>
<gene>
    <name evidence="30" type="ORF">DL89DRAFT_224669</name>
</gene>
<dbReference type="Pfam" id="PF01761">
    <property type="entry name" value="DHQ_synthase"/>
    <property type="match status" value="1"/>
</dbReference>
<feature type="binding site" evidence="21">
    <location>
        <position position="264"/>
    </location>
    <ligand>
        <name>7-phospho-2-dehydro-3-deoxy-D-arabino-heptonate</name>
        <dbReference type="ChEBI" id="CHEBI:58394"/>
    </ligand>
</feature>
<sequence length="1560" mass="168003">MSKTELQLAEVEKIPVLGSDSIVCGFHLTDYIWHDIFTNLTKASTYVLITDTNLAPLYLHKYQDSFARAWASINGSKASPRLLVRVLPPGETSKSRATKGEIEDWMLSQRCTRDTMVLALGGGVIGDLVGFVAATFMRGVPFIQIPTSLLAMVDSSIGGKTAIDTPAGKNLVGAFWQPKRIFMDMAVLSTLPAREFSNGMAEVVKTAAIWSPEEFDVLEASAESVRKAVLQGQSGDGLEGLTIATRSEAQKMLLRVIAASARVKAYVVTHDERESGMRGLLNFGHSIGHAIEAIVSPQVLHGECVAVGCVLEAELSRRLGYIGEVGVARLTRCLRAYGLPTAIDDPIIRRLVGDAKLKEVRPARLMEVMRVDKKNVGTQKRIVLLKRLGECVELKPSNVDDAMIEEVISAGVLVKPVGDSASGSPVVVVPPGSKSISNRALVLAALGSGECRIRNLLHSDDTQVMLSALQDMGGCGFSWEDDGDTLVVRGGGGQLSVPGSELYLGNAGTAARFLTTTVNLIGGDSGETVLTGNARMKQRPIGPLVDALRANGCQIVYEESQGSLPLRVTHTGKGFPGGTIELAATVSSQYVSSILLSAPYAQTPVHLVLVGGKVISQPYIDMTIAMMAQFGVNVERVSEKEYLIPTMPYTNPAEYVVESDASSATYPLAFAAITGSTVTVPNIGSASLQGDARFAVDVLRPMGCTVEQTATSTTVTGPARGVTRIRGIANQHVKECDRIAAMCDELAKFGVTCENHADGIDVHGVRISDLGPVSPSVHCYDDHRVAMSFSILSCVAPLGAEIRERRCVGKTWPQWWDVLARDLGAPTAGSDPEPLEAEHKETAVAAKPSIVIIGMRGVGKSTLGQAAAEALGLEFVDMDAYLESKISKTIPEIIKADGWPAFRDHERAMLVQALEQEHPEGAVIACGGGVVESEQNRAYLKQYAKTGGAVVCLTPNMKHVAEYLEQDKTRPAYAITSDIYEVYQKRRPLYAECCNYEFLVDKSLVANAWPVIERDFVRLLNFATARSLNRVDLSSPSFFVSLTADDVRAYLPDTLGDVTAGSQAIEMRADLLLNNQQFAAADLRQPDVQEAFVEYVQSQFTLLRHSSSLPVVFTVRTEPQGGRFPGSADALRSRLLHLAVRWGAEYVDVEIDNIVAAKVFAGKQNSLVISSYHDTAGTRLTWTDCEFANEILARGRACGDIVKLISVANAWEDNLKCLQFTQRHHSAAAPLIALNMGYTGQMSRVLCPCLTPVTHPALTAAAAPGQISVQEISQARSLMGKLPARSFYLFGTPIQHSPSPAMHNAGFAALGLPHMYRLNETSSADPLKAVIAAADFGGASVTIPYKQEIIPMLDELTDAAQTIGAVNTVIPEIRNGKRVLVGDNTDYLGICGCLERARATAGTQKFTSATALVIGAGGTSRAALYALYTLGVRNVALFNRTASRAHQLANEFSGLLNVSVVGQLLDAAELKPTYIIGTIPGCDLVIPEQLFGENGVALDMAYKPRWTPLLETAQRNKWNVVHGVEVLVEQGVHQLAKWTKLSPPVRIMREAVYSKYDAEF</sequence>
<dbReference type="InterPro" id="IPR046346">
    <property type="entry name" value="Aminoacid_DH-like_N_sf"/>
</dbReference>
<dbReference type="CDD" id="cd08195">
    <property type="entry name" value="DHQS"/>
    <property type="match status" value="1"/>
</dbReference>
<dbReference type="InterPro" id="IPR022893">
    <property type="entry name" value="Shikimate_DH_fam"/>
</dbReference>
<keyword evidence="18 21" id="KW-0511">Multifunctional enzyme</keyword>
<comment type="similarity">
    <text evidence="5">Belongs to the EPSP synthase family.</text>
</comment>
<evidence type="ECO:0000256" key="16">
    <source>
        <dbReference type="ARBA" id="ARBA00023141"/>
    </source>
</evidence>
<dbReference type="InterPro" id="IPR056179">
    <property type="entry name" value="DHQS_C"/>
</dbReference>
<comment type="function">
    <text evidence="21 22">The AROM polypeptide catalyzes 5 consecutive enzymatic reactions in prechorismate polyaromatic amino acid biosynthesis.</text>
</comment>
<evidence type="ECO:0000256" key="8">
    <source>
        <dbReference type="ARBA" id="ARBA00022679"/>
    </source>
</evidence>
<feature type="binding site" evidence="21">
    <location>
        <position position="202"/>
    </location>
    <ligand>
        <name>Zn(2+)</name>
        <dbReference type="ChEBI" id="CHEBI:29105"/>
        <note>catalytic</note>
    </ligand>
</feature>
<dbReference type="OrthoDB" id="204377at2759"/>
<feature type="binding site" evidence="21">
    <location>
        <position position="160"/>
    </location>
    <ligand>
        <name>7-phospho-2-dehydro-3-deoxy-D-arabino-heptonate</name>
        <dbReference type="ChEBI" id="CHEBI:58394"/>
    </ligand>
</feature>
<dbReference type="HAMAP" id="MF_00210">
    <property type="entry name" value="EPSP_synth"/>
    <property type="match status" value="1"/>
</dbReference>
<keyword evidence="23" id="KW-1133">Transmembrane helix</keyword>
<evidence type="ECO:0000256" key="14">
    <source>
        <dbReference type="ARBA" id="ARBA00022857"/>
    </source>
</evidence>
<dbReference type="HAMAP" id="MF_03143">
    <property type="entry name" value="Pentafunct_AroM"/>
    <property type="match status" value="1"/>
</dbReference>
<feature type="binding site" evidence="21">
    <location>
        <position position="285"/>
    </location>
    <ligand>
        <name>7-phospho-2-dehydro-3-deoxy-D-arabino-heptonate</name>
        <dbReference type="ChEBI" id="CHEBI:58394"/>
    </ligand>
</feature>
<dbReference type="NCBIfam" id="TIGR01093">
    <property type="entry name" value="aroD"/>
    <property type="match status" value="1"/>
</dbReference>
<protein>
    <recommendedName>
        <fullName evidence="21">Pentafunctional AROM polypeptide</fullName>
    </recommendedName>
    <domain>
        <recommendedName>
            <fullName evidence="21">3-dehydroquinate synthase</fullName>
            <shortName evidence="21">DHQS</shortName>
            <ecNumber evidence="21">4.2.3.4</ecNumber>
        </recommendedName>
    </domain>
    <domain>
        <recommendedName>
            <fullName evidence="21">3-phosphoshikimate 1-carboxyvinyltransferase</fullName>
            <ecNumber evidence="21">2.5.1.19</ecNumber>
        </recommendedName>
        <alternativeName>
            <fullName evidence="21">5-enolpyruvylshikimate-3-phosphate synthase</fullName>
            <shortName evidence="21">EPSP synthase</shortName>
            <shortName evidence="21">EPSPS</shortName>
        </alternativeName>
    </domain>
    <domain>
        <recommendedName>
            <fullName evidence="21">Shikimate kinase</fullName>
            <shortName evidence="21">SK</shortName>
            <ecNumber evidence="21">2.7.1.71</ecNumber>
        </recommendedName>
    </domain>
    <domain>
        <recommendedName>
            <fullName evidence="21">3-dehydroquinate dehydratase</fullName>
            <shortName evidence="21">3-dehydroquinase</shortName>
            <ecNumber evidence="21">4.2.1.10</ecNumber>
        </recommendedName>
    </domain>
    <domain>
        <recommendedName>
            <fullName evidence="21">Shikimate dehydrogenase</fullName>
            <ecNumber evidence="21">1.1.1.25</ecNumber>
        </recommendedName>
    </domain>
</protein>
<keyword evidence="12 21" id="KW-0862">Zinc</keyword>
<dbReference type="STRING" id="61395.A0A1Y1W5F7"/>
<comment type="pathway">
    <text evidence="21 22">Metabolic intermediate biosynthesis; chorismate biosynthesis; chorismate from D-erythrose 4-phosphate and phosphoenolpyruvate: step 2/7.</text>
</comment>
<dbReference type="InterPro" id="IPR030960">
    <property type="entry name" value="DHQS/DOIS_N"/>
</dbReference>
<evidence type="ECO:0000313" key="30">
    <source>
        <dbReference type="EMBL" id="ORX68618.1"/>
    </source>
</evidence>
<dbReference type="GO" id="GO:0009423">
    <property type="term" value="P:chorismate biosynthetic process"/>
    <property type="evidence" value="ECO:0007669"/>
    <property type="project" value="UniProtKB-UniRule"/>
</dbReference>
<evidence type="ECO:0000256" key="10">
    <source>
        <dbReference type="ARBA" id="ARBA00022741"/>
    </source>
</evidence>
<proteinExistence type="inferred from homology"/>
<comment type="similarity">
    <text evidence="21 22">In the C-terminal section; belongs to the shikimate dehydrogenase family.</text>
</comment>
<keyword evidence="23" id="KW-0812">Transmembrane</keyword>
<feature type="active site" description="For EPSP synthase activity" evidence="21">
    <location>
        <position position="807"/>
    </location>
</feature>
<comment type="catalytic activity">
    <reaction evidence="20 21 22">
        <text>shikimate + ATP = 3-phosphoshikimate + ADP + H(+)</text>
        <dbReference type="Rhea" id="RHEA:13121"/>
        <dbReference type="ChEBI" id="CHEBI:15378"/>
        <dbReference type="ChEBI" id="CHEBI:30616"/>
        <dbReference type="ChEBI" id="CHEBI:36208"/>
        <dbReference type="ChEBI" id="CHEBI:145989"/>
        <dbReference type="ChEBI" id="CHEBI:456216"/>
        <dbReference type="EC" id="2.7.1.71"/>
    </reaction>
</comment>
<organism evidence="30 31">
    <name type="scientific">Linderina pennispora</name>
    <dbReference type="NCBI Taxonomy" id="61395"/>
    <lineage>
        <taxon>Eukaryota</taxon>
        <taxon>Fungi</taxon>
        <taxon>Fungi incertae sedis</taxon>
        <taxon>Zoopagomycota</taxon>
        <taxon>Kickxellomycotina</taxon>
        <taxon>Kickxellomycetes</taxon>
        <taxon>Kickxellales</taxon>
        <taxon>Kickxellaceae</taxon>
        <taxon>Linderina</taxon>
    </lineage>
</organism>
<feature type="binding site" evidence="21">
    <location>
        <position position="285"/>
    </location>
    <ligand>
        <name>Zn(2+)</name>
        <dbReference type="ChEBI" id="CHEBI:29105"/>
        <note>catalytic</note>
    </ligand>
</feature>
<evidence type="ECO:0000256" key="19">
    <source>
        <dbReference type="ARBA" id="ARBA00044633"/>
    </source>
</evidence>
<feature type="domain" description="Enolpyruvate transferase" evidence="24">
    <location>
        <begin position="428"/>
        <end position="718"/>
    </location>
</feature>
<evidence type="ECO:0000259" key="27">
    <source>
        <dbReference type="Pfam" id="PF08501"/>
    </source>
</evidence>
<keyword evidence="9 21" id="KW-0479">Metal-binding</keyword>
<dbReference type="GO" id="GO:0005524">
    <property type="term" value="F:ATP binding"/>
    <property type="evidence" value="ECO:0007669"/>
    <property type="project" value="UniProtKB-UniRule"/>
</dbReference>
<evidence type="ECO:0000256" key="6">
    <source>
        <dbReference type="ARBA" id="ARBA00022490"/>
    </source>
</evidence>
<dbReference type="Proteomes" id="UP000193922">
    <property type="component" value="Unassembled WGS sequence"/>
</dbReference>
<dbReference type="UniPathway" id="UPA00053">
    <property type="reaction ID" value="UER00085"/>
</dbReference>
<dbReference type="InterPro" id="IPR013708">
    <property type="entry name" value="Shikimate_DH-bd_N"/>
</dbReference>
<feature type="binding site" evidence="21">
    <location>
        <position position="154"/>
    </location>
    <ligand>
        <name>7-phospho-2-dehydro-3-deoxy-D-arabino-heptonate</name>
        <dbReference type="ChEBI" id="CHEBI:58394"/>
    </ligand>
</feature>
<feature type="binding site" evidence="21">
    <location>
        <position position="138"/>
    </location>
    <ligand>
        <name>7-phospho-2-dehydro-3-deoxy-D-arabino-heptonate</name>
        <dbReference type="ChEBI" id="CHEBI:58394"/>
    </ligand>
</feature>
<comment type="similarity">
    <text evidence="21">In the N-terminal section; belongs to the sugar phosphate cyclases superfamily. Dehydroquinate synthase family.</text>
</comment>
<dbReference type="CDD" id="cd01556">
    <property type="entry name" value="EPSP_synthase"/>
    <property type="match status" value="1"/>
</dbReference>
<dbReference type="EC" id="1.1.1.25" evidence="21"/>
<feature type="binding site" evidence="21">
    <location>
        <position position="301"/>
    </location>
    <ligand>
        <name>7-phospho-2-dehydro-3-deoxy-D-arabino-heptonate</name>
        <dbReference type="ChEBI" id="CHEBI:58394"/>
    </ligand>
</feature>
<dbReference type="SUPFAM" id="SSF56796">
    <property type="entry name" value="Dehydroquinate synthase-like"/>
    <property type="match status" value="1"/>
</dbReference>
<keyword evidence="17 21" id="KW-0456">Lyase</keyword>
<comment type="pathway">
    <text evidence="2 21 22">Metabolic intermediate biosynthesis; chorismate biosynthesis; chorismate from D-erythrose 4-phosphate and phosphoenolpyruvate: step 5/7.</text>
</comment>
<dbReference type="SUPFAM" id="SSF52540">
    <property type="entry name" value="P-loop containing nucleoside triphosphate hydrolases"/>
    <property type="match status" value="1"/>
</dbReference>
<feature type="domain" description="Quinate/shikimate 5-dehydrogenase/glutamyl-tRNA reductase" evidence="25">
    <location>
        <begin position="1403"/>
        <end position="1455"/>
    </location>
</feature>
<dbReference type="CDD" id="cd01065">
    <property type="entry name" value="NAD_bind_Shikimate_DH"/>
    <property type="match status" value="1"/>
</dbReference>
<feature type="binding site" evidence="21">
    <location>
        <begin position="122"/>
        <end position="124"/>
    </location>
    <ligand>
        <name>NAD(+)</name>
        <dbReference type="ChEBI" id="CHEBI:57540"/>
    </ligand>
</feature>
<keyword evidence="14 21" id="KW-0521">NADP</keyword>
<comment type="similarity">
    <text evidence="4">In the N-terminal section; belongs to the shikimate kinase family.</text>
</comment>
<dbReference type="PROSITE" id="PS00104">
    <property type="entry name" value="EPSP_SYNTHASE_1"/>
    <property type="match status" value="1"/>
</dbReference>
<evidence type="ECO:0000259" key="26">
    <source>
        <dbReference type="Pfam" id="PF01761"/>
    </source>
</evidence>
<dbReference type="EMBL" id="MCFD01000009">
    <property type="protein sequence ID" value="ORX68618.1"/>
    <property type="molecule type" value="Genomic_DNA"/>
</dbReference>
<dbReference type="FunFam" id="3.65.10.10:FF:000007">
    <property type="entry name" value="Pentafunctional AROM polypeptide"/>
    <property type="match status" value="1"/>
</dbReference>
<evidence type="ECO:0000256" key="4">
    <source>
        <dbReference type="ARBA" id="ARBA00009349"/>
    </source>
</evidence>
<dbReference type="Pfam" id="PF01487">
    <property type="entry name" value="DHquinase_I"/>
    <property type="match status" value="1"/>
</dbReference>
<feature type="binding site" evidence="21">
    <location>
        <position position="373"/>
    </location>
    <ligand>
        <name>7-phospho-2-dehydro-3-deoxy-D-arabino-heptonate</name>
        <dbReference type="ChEBI" id="CHEBI:58394"/>
    </ligand>
</feature>
<feature type="domain" description="SDH C-terminal" evidence="28">
    <location>
        <begin position="1523"/>
        <end position="1552"/>
    </location>
</feature>
<dbReference type="InterPro" id="IPR000623">
    <property type="entry name" value="Shikimate_kinase/TSH1"/>
</dbReference>
<dbReference type="PROSITE" id="PS01128">
    <property type="entry name" value="SHIKIMATE_KINASE"/>
    <property type="match status" value="1"/>
</dbReference>
<dbReference type="GO" id="GO:0003866">
    <property type="term" value="F:3-phosphoshikimate 1-carboxyvinyltransferase activity"/>
    <property type="evidence" value="ECO:0007669"/>
    <property type="project" value="UniProtKB-UniRule"/>
</dbReference>
<dbReference type="EC" id="2.5.1.19" evidence="21"/>
<keyword evidence="11 21" id="KW-0418">Kinase</keyword>
<evidence type="ECO:0000256" key="7">
    <source>
        <dbReference type="ARBA" id="ARBA00022605"/>
    </source>
</evidence>
<keyword evidence="23" id="KW-0472">Membrane</keyword>
<dbReference type="GO" id="GO:0008652">
    <property type="term" value="P:amino acid biosynthetic process"/>
    <property type="evidence" value="ECO:0007669"/>
    <property type="project" value="UniProtKB-KW"/>
</dbReference>
<dbReference type="EC" id="4.2.1.10" evidence="21"/>
<dbReference type="GO" id="GO:0003855">
    <property type="term" value="F:3-dehydroquinate dehydratase activity"/>
    <property type="evidence" value="ECO:0007669"/>
    <property type="project" value="UniProtKB-UniRule"/>
</dbReference>
<feature type="region of interest" description="3-dehydroquinate synthase" evidence="21">
    <location>
        <begin position="1"/>
        <end position="401"/>
    </location>
</feature>
<name>A0A1Y1W5F7_9FUNG</name>
<feature type="transmembrane region" description="Helical" evidence="23">
    <location>
        <begin position="116"/>
        <end position="137"/>
    </location>
</feature>
<evidence type="ECO:0000256" key="15">
    <source>
        <dbReference type="ARBA" id="ARBA00023002"/>
    </source>
</evidence>
<dbReference type="InterPro" id="IPR023193">
    <property type="entry name" value="EPSP_synthase_CS"/>
</dbReference>
<evidence type="ECO:0000256" key="2">
    <source>
        <dbReference type="ARBA" id="ARBA00004842"/>
    </source>
</evidence>
<dbReference type="NCBIfam" id="TIGR01809">
    <property type="entry name" value="Shik-DH-AROM"/>
    <property type="match status" value="1"/>
</dbReference>
<feature type="domain" description="3-dehydroquinate synthase N-terminal" evidence="26">
    <location>
        <begin position="86"/>
        <end position="197"/>
    </location>
</feature>
<dbReference type="NCBIfam" id="TIGR01356">
    <property type="entry name" value="aroA"/>
    <property type="match status" value="1"/>
</dbReference>
<evidence type="ECO:0000313" key="31">
    <source>
        <dbReference type="Proteomes" id="UP000193922"/>
    </source>
</evidence>
<comment type="subunit">
    <text evidence="21 22">Homodimer.</text>
</comment>
<keyword evidence="16 21" id="KW-0057">Aromatic amino acid biosynthesis</keyword>
<keyword evidence="8 21" id="KW-0808">Transferase</keyword>
<dbReference type="GO" id="GO:0004765">
    <property type="term" value="F:shikimate kinase activity"/>
    <property type="evidence" value="ECO:0007669"/>
    <property type="project" value="UniProtKB-UniRule"/>
</dbReference>
<dbReference type="SUPFAM" id="SSF51735">
    <property type="entry name" value="NAD(P)-binding Rossmann-fold domains"/>
    <property type="match status" value="1"/>
</dbReference>
<comment type="subcellular location">
    <subcellularLocation>
        <location evidence="21 22">Cytoplasm</location>
    </subcellularLocation>
</comment>
<dbReference type="Gene3D" id="3.20.20.70">
    <property type="entry name" value="Aldolase class I"/>
    <property type="match status" value="1"/>
</dbReference>
<dbReference type="InterPro" id="IPR023000">
    <property type="entry name" value="Shikimate_kinase_CS"/>
</dbReference>
<dbReference type="Pfam" id="PF00275">
    <property type="entry name" value="EPSP_synthase"/>
    <property type="match status" value="2"/>
</dbReference>
<comment type="similarity">
    <text evidence="22">In the N-terminal section; belongs to the dehydroquinate synthase family.</text>
</comment>
<evidence type="ECO:0000256" key="1">
    <source>
        <dbReference type="ARBA" id="ARBA00004811"/>
    </source>
</evidence>
<dbReference type="Pfam" id="PF24621">
    <property type="entry name" value="DHQS_C"/>
    <property type="match status" value="1"/>
</dbReference>
<dbReference type="Pfam" id="PF08501">
    <property type="entry name" value="Shikimate_dh_N"/>
    <property type="match status" value="1"/>
</dbReference>
<dbReference type="FunFam" id="3.40.50.1970:FF:000007">
    <property type="entry name" value="Pentafunctional AROM polypeptide"/>
    <property type="match status" value="1"/>
</dbReference>
<evidence type="ECO:0000259" key="28">
    <source>
        <dbReference type="Pfam" id="PF18317"/>
    </source>
</evidence>
<dbReference type="Gene3D" id="3.40.50.1970">
    <property type="match status" value="1"/>
</dbReference>
<dbReference type="SUPFAM" id="SSF55205">
    <property type="entry name" value="EPT/RTPC-like"/>
    <property type="match status" value="1"/>
</dbReference>
<accession>A0A1Y1W5F7</accession>
<feature type="binding site" evidence="21">
    <location>
        <begin position="51"/>
        <end position="53"/>
    </location>
    <ligand>
        <name>NAD(+)</name>
        <dbReference type="ChEBI" id="CHEBI:57540"/>
    </ligand>
</feature>
<dbReference type="HAMAP" id="MF_00109">
    <property type="entry name" value="Shikimate_kinase"/>
    <property type="match status" value="1"/>
</dbReference>
<feature type="binding site" evidence="21">
    <location>
        <position position="127"/>
    </location>
    <ligand>
        <name>NAD(+)</name>
        <dbReference type="ChEBI" id="CHEBI:57540"/>
    </ligand>
</feature>
<dbReference type="EC" id="4.2.3.4" evidence="21"/>
<dbReference type="PANTHER" id="PTHR21090">
    <property type="entry name" value="AROM/DEHYDROQUINATE SYNTHASE"/>
    <property type="match status" value="1"/>
</dbReference>
<feature type="active site" description="Schiff-base intermediate with substrate; for 3-dehydroquinate dehydratase activity" evidence="21">
    <location>
        <position position="1203"/>
    </location>
</feature>
<comment type="similarity">
    <text evidence="21 22">In the 3rd section; belongs to the shikimate kinase family.</text>
</comment>
<dbReference type="CDD" id="cd00502">
    <property type="entry name" value="DHQase_I"/>
    <property type="match status" value="1"/>
</dbReference>
<dbReference type="FunFam" id="3.40.50.300:FF:001256">
    <property type="entry name" value="Pentafunctional AROM polypeptide"/>
    <property type="match status" value="1"/>
</dbReference>
<feature type="binding site" evidence="21">
    <location>
        <position position="169"/>
    </location>
    <ligand>
        <name>NAD(+)</name>
        <dbReference type="ChEBI" id="CHEBI:57540"/>
    </ligand>
</feature>
<dbReference type="InterPro" id="IPR013792">
    <property type="entry name" value="RNA3'P_cycl/enolpyr_Trfase_a/b"/>
</dbReference>
<dbReference type="RefSeq" id="XP_040742400.1">
    <property type="nucleotide sequence ID" value="XM_040884703.1"/>
</dbReference>
<evidence type="ECO:0000256" key="9">
    <source>
        <dbReference type="ARBA" id="ARBA00022723"/>
    </source>
</evidence>
<dbReference type="InterPro" id="IPR013785">
    <property type="entry name" value="Aldolase_TIM"/>
</dbReference>
<dbReference type="InterPro" id="IPR006264">
    <property type="entry name" value="EPSP_synthase"/>
</dbReference>
<evidence type="ECO:0000256" key="18">
    <source>
        <dbReference type="ARBA" id="ARBA00023268"/>
    </source>
</evidence>
<dbReference type="InterPro" id="IPR031322">
    <property type="entry name" value="Shikimate/glucono_kinase"/>
</dbReference>
<feature type="binding site" evidence="21">
    <location>
        <begin position="147"/>
        <end position="148"/>
    </location>
    <ligand>
        <name>NAD(+)</name>
        <dbReference type="ChEBI" id="CHEBI:57540"/>
    </ligand>
</feature>
<keyword evidence="7 21" id="KW-0028">Amino-acid biosynthesis</keyword>
<keyword evidence="15 21" id="KW-0560">Oxidoreductase</keyword>
<comment type="cofactor">
    <cofactor evidence="21 22">
        <name>Zn(2+)</name>
        <dbReference type="ChEBI" id="CHEBI:29105"/>
    </cofactor>
    <text evidence="21 22">Binds 2 Zn(2+) ions per subunit.</text>
</comment>
<comment type="catalytic activity">
    <reaction evidence="21 22">
        <text>3-dehydroquinate = 3-dehydroshikimate + H2O</text>
        <dbReference type="Rhea" id="RHEA:21096"/>
        <dbReference type="ChEBI" id="CHEBI:15377"/>
        <dbReference type="ChEBI" id="CHEBI:16630"/>
        <dbReference type="ChEBI" id="CHEBI:32364"/>
        <dbReference type="EC" id="4.2.1.10"/>
    </reaction>
</comment>
<dbReference type="SUPFAM" id="SSF51569">
    <property type="entry name" value="Aldolase"/>
    <property type="match status" value="1"/>
</dbReference>
<feature type="binding site" evidence="21">
    <location>
        <position position="301"/>
    </location>
    <ligand>
        <name>Zn(2+)</name>
        <dbReference type="ChEBI" id="CHEBI:29105"/>
        <note>catalytic</note>
    </ligand>
</feature>
<keyword evidence="6 21" id="KW-0963">Cytoplasm</keyword>
<comment type="caution">
    <text evidence="21">Lacks conserved residue(s) required for the propagation of feature annotation.</text>
</comment>
<comment type="catalytic activity">
    <reaction evidence="21 22">
        <text>shikimate + NADP(+) = 3-dehydroshikimate + NADPH + H(+)</text>
        <dbReference type="Rhea" id="RHEA:17737"/>
        <dbReference type="ChEBI" id="CHEBI:15378"/>
        <dbReference type="ChEBI" id="CHEBI:16630"/>
        <dbReference type="ChEBI" id="CHEBI:36208"/>
        <dbReference type="ChEBI" id="CHEBI:57783"/>
        <dbReference type="ChEBI" id="CHEBI:58349"/>
        <dbReference type="EC" id="1.1.1.25"/>
    </reaction>
</comment>
<comment type="similarity">
    <text evidence="21 22">In the 4th section; belongs to the type-I 3-dehydroquinase family.</text>
</comment>
<evidence type="ECO:0000259" key="29">
    <source>
        <dbReference type="Pfam" id="PF24621"/>
    </source>
</evidence>
<dbReference type="CDD" id="cd00464">
    <property type="entry name" value="SK"/>
    <property type="match status" value="1"/>
</dbReference>
<dbReference type="InterPro" id="IPR010110">
    <property type="entry name" value="Shikimate_DH_AroM-type"/>
</dbReference>
<dbReference type="EC" id="2.7.1.71" evidence="21"/>
<dbReference type="InterPro" id="IPR001986">
    <property type="entry name" value="Enolpyruvate_Tfrase_dom"/>
</dbReference>
<dbReference type="InterPro" id="IPR001381">
    <property type="entry name" value="DHquinase_I"/>
</dbReference>
<feature type="active site" description="Proton acceptor; for 3-dehydroquinate synthase activity" evidence="21">
    <location>
        <position position="274"/>
    </location>
</feature>
<comment type="similarity">
    <text evidence="3">In the 2nd section; belongs to the type-I 3-dehydroquinase family.</text>
</comment>
<evidence type="ECO:0000256" key="13">
    <source>
        <dbReference type="ARBA" id="ARBA00022840"/>
    </source>
</evidence>
<feature type="domain" description="Shikimate dehydrogenase substrate binding N-terminal" evidence="27">
    <location>
        <begin position="1289"/>
        <end position="1369"/>
    </location>
</feature>
<comment type="caution">
    <text evidence="30">The sequence shown here is derived from an EMBL/GenBank/DDBJ whole genome shotgun (WGS) entry which is preliminary data.</text>
</comment>
<feature type="domain" description="Enolpyruvate transferase" evidence="24">
    <location>
        <begin position="719"/>
        <end position="819"/>
    </location>
</feature>
<dbReference type="Pfam" id="PF01202">
    <property type="entry name" value="SKI"/>
    <property type="match status" value="1"/>
</dbReference>
<dbReference type="InterPro" id="IPR041121">
    <property type="entry name" value="SDH_C"/>
</dbReference>
<keyword evidence="31" id="KW-1185">Reference proteome</keyword>
<dbReference type="HAMAP" id="MF_00222">
    <property type="entry name" value="Shikimate_DH_AroE"/>
    <property type="match status" value="1"/>
</dbReference>
<dbReference type="NCBIfam" id="TIGR01357">
    <property type="entry name" value="aroB"/>
    <property type="match status" value="1"/>
</dbReference>
<comment type="pathway">
    <text evidence="1 21 22">Metabolic intermediate biosynthesis; chorismate biosynthesis; chorismate from D-erythrose 4-phosphate and phosphoenolpyruvate: step 6/7.</text>
</comment>
<comment type="similarity">
    <text evidence="21 22">In the 2nd section; belongs to the EPSP synthase family.</text>
</comment>
<evidence type="ECO:0000256" key="22">
    <source>
        <dbReference type="PIRNR" id="PIRNR000514"/>
    </source>
</evidence>
<dbReference type="PRINTS" id="PR01100">
    <property type="entry name" value="SHIKIMTKNASE"/>
</dbReference>
<dbReference type="GO" id="GO:0004764">
    <property type="term" value="F:shikimate 3-dehydrogenase (NADP+) activity"/>
    <property type="evidence" value="ECO:0007669"/>
    <property type="project" value="UniProtKB-UniRule"/>
</dbReference>
<evidence type="ECO:0000256" key="20">
    <source>
        <dbReference type="ARBA" id="ARBA00048567"/>
    </source>
</evidence>
<dbReference type="PIRSF" id="PIRSF000514">
    <property type="entry name" value="Pentafunct_AroM"/>
    <property type="match status" value="1"/>
</dbReference>
<dbReference type="InterPro" id="IPR027417">
    <property type="entry name" value="P-loop_NTPase"/>
</dbReference>
<dbReference type="SUPFAM" id="SSF53223">
    <property type="entry name" value="Aminoacid dehydrogenase-like, N-terminal domain"/>
    <property type="match status" value="1"/>
</dbReference>
<dbReference type="PANTHER" id="PTHR21090:SF5">
    <property type="entry name" value="PENTAFUNCTIONAL AROM POLYPEPTIDE"/>
    <property type="match status" value="1"/>
</dbReference>
<feature type="binding site" evidence="21">
    <location>
        <position position="198"/>
    </location>
    <ligand>
        <name>NAD(+)</name>
        <dbReference type="ChEBI" id="CHEBI:57540"/>
    </ligand>
</feature>
<evidence type="ECO:0000256" key="3">
    <source>
        <dbReference type="ARBA" id="ARBA00006477"/>
    </source>
</evidence>
<feature type="active site" description="Proton acceptor; for 3-dehydroquinate synthase activity" evidence="21">
    <location>
        <position position="289"/>
    </location>
</feature>
<evidence type="ECO:0000256" key="17">
    <source>
        <dbReference type="ARBA" id="ARBA00023239"/>
    </source>
</evidence>
<keyword evidence="13 21" id="KW-0067">ATP-binding</keyword>
<dbReference type="Gene3D" id="3.65.10.10">
    <property type="entry name" value="Enolpyruvate transferase domain"/>
    <property type="match status" value="3"/>
</dbReference>
<dbReference type="InterPro" id="IPR008289">
    <property type="entry name" value="Pentafunct_AroM"/>
</dbReference>
<dbReference type="InterPro" id="IPR036291">
    <property type="entry name" value="NAD(P)-bd_dom_sf"/>
</dbReference>
<feature type="binding site" evidence="21">
    <location>
        <begin position="91"/>
        <end position="94"/>
    </location>
    <ligand>
        <name>NAD(+)</name>
        <dbReference type="ChEBI" id="CHEBI:57540"/>
    </ligand>
</feature>
<feature type="region of interest" description="Shikimate dehydrogenase" evidence="21">
    <location>
        <begin position="1284"/>
        <end position="1560"/>
    </location>
</feature>
<evidence type="ECO:0000256" key="5">
    <source>
        <dbReference type="ARBA" id="ARBA00009948"/>
    </source>
</evidence>
<feature type="region of interest" description="Shikimate kinase" evidence="21">
    <location>
        <begin position="849"/>
        <end position="1041"/>
    </location>
</feature>
<evidence type="ECO:0000256" key="23">
    <source>
        <dbReference type="SAM" id="Phobius"/>
    </source>
</evidence>
<dbReference type="GO" id="GO:0005737">
    <property type="term" value="C:cytoplasm"/>
    <property type="evidence" value="ECO:0007669"/>
    <property type="project" value="UniProtKB-SubCell"/>
</dbReference>
<dbReference type="InterPro" id="IPR016037">
    <property type="entry name" value="DHQ_synth_AroB"/>
</dbReference>
<dbReference type="GeneID" id="63801351"/>